<organism evidence="1 2">
    <name type="scientific">Xylanibacillus composti</name>
    <dbReference type="NCBI Taxonomy" id="1572762"/>
    <lineage>
        <taxon>Bacteria</taxon>
        <taxon>Bacillati</taxon>
        <taxon>Bacillota</taxon>
        <taxon>Bacilli</taxon>
        <taxon>Bacillales</taxon>
        <taxon>Paenibacillaceae</taxon>
        <taxon>Xylanibacillus</taxon>
    </lineage>
</organism>
<proteinExistence type="predicted"/>
<keyword evidence="2" id="KW-1185">Reference proteome</keyword>
<dbReference type="RefSeq" id="WP_213411865.1">
    <property type="nucleotide sequence ID" value="NZ_BOVK01000023.1"/>
</dbReference>
<dbReference type="AlphaFoldDB" id="A0A8J4H5H7"/>
<protein>
    <submittedName>
        <fullName evidence="1">Uncharacterized protein</fullName>
    </submittedName>
</protein>
<comment type="caution">
    <text evidence="1">The sequence shown here is derived from an EMBL/GenBank/DDBJ whole genome shotgun (WGS) entry which is preliminary data.</text>
</comment>
<reference evidence="1" key="1">
    <citation type="submission" date="2021-04" db="EMBL/GenBank/DDBJ databases">
        <title>Draft genome sequence of Xylanibacillus composti strain K13.</title>
        <authorList>
            <person name="Uke A."/>
            <person name="Chhe C."/>
            <person name="Baramee S."/>
            <person name="Kosugi A."/>
        </authorList>
    </citation>
    <scope>NUCLEOTIDE SEQUENCE</scope>
    <source>
        <strain evidence="1">K13</strain>
    </source>
</reference>
<evidence type="ECO:0000313" key="2">
    <source>
        <dbReference type="Proteomes" id="UP000677918"/>
    </source>
</evidence>
<evidence type="ECO:0000313" key="1">
    <source>
        <dbReference type="EMBL" id="GIQ69053.1"/>
    </source>
</evidence>
<dbReference type="Proteomes" id="UP000677918">
    <property type="component" value="Unassembled WGS sequence"/>
</dbReference>
<sequence length="313" mass="35199">MKIDNSFQGAAAARNMNRFKDSDVLQQNARSMAGKEIEVQRNGESVILSFSDEMVDFSENVLSSIFDLDYNVQHADPSDVFSYRPQDQWLVFSQFLNDSHFYDSLSTEELNQIENVLKQITDGLDSLTSTGVNLFGGVKTQLDSYEAQLELASSTSALQLFSQTVLSGDIKAGFDRLIDQYAAHNEAKIRNYQSIEEKFYAARSKIAPTNASLTASQAQHLSMTNKLGRTTASGDEIEAIVQMYARQFKEIQDEESLSLVIEQLKEQLVAFATRGIASDDPDYEAARQFIEQRSQDTFGRIGQYWNVLLAIRQ</sequence>
<gene>
    <name evidence="1" type="ORF">XYCOK13_18770</name>
</gene>
<dbReference type="EMBL" id="BOVK01000023">
    <property type="protein sequence ID" value="GIQ69053.1"/>
    <property type="molecule type" value="Genomic_DNA"/>
</dbReference>
<name>A0A8J4H5H7_9BACL</name>
<accession>A0A8J4H5H7</accession>